<keyword evidence="1" id="KW-1133">Transmembrane helix</keyword>
<reference evidence="2 3" key="1">
    <citation type="journal article" date="2024" name="IMA Fungus">
        <title>IMA Genome - F19 : A genome assembly and annotation guide to empower mycologists, including annotated draft genome sequences of Ceratocystis pirilliformis, Diaporthe australafricana, Fusarium ophioides, Paecilomyces lecythidis, and Sporothrix stenoceras.</title>
        <authorList>
            <person name="Aylward J."/>
            <person name="Wilson A.M."/>
            <person name="Visagie C.M."/>
            <person name="Spraker J."/>
            <person name="Barnes I."/>
            <person name="Buitendag C."/>
            <person name="Ceriani C."/>
            <person name="Del Mar Angel L."/>
            <person name="du Plessis D."/>
            <person name="Fuchs T."/>
            <person name="Gasser K."/>
            <person name="Kramer D."/>
            <person name="Li W."/>
            <person name="Munsamy K."/>
            <person name="Piso A."/>
            <person name="Price J.L."/>
            <person name="Sonnekus B."/>
            <person name="Thomas C."/>
            <person name="van der Nest A."/>
            <person name="van Dijk A."/>
            <person name="van Heerden A."/>
            <person name="van Vuuren N."/>
            <person name="Yilmaz N."/>
            <person name="Duong T.A."/>
            <person name="van der Merwe N.A."/>
            <person name="Wingfield M.J."/>
            <person name="Wingfield B.D."/>
        </authorList>
    </citation>
    <scope>NUCLEOTIDE SEQUENCE [LARGE SCALE GENOMIC DNA]</scope>
    <source>
        <strain evidence="2 3">CMW 18300</strain>
    </source>
</reference>
<evidence type="ECO:0000256" key="1">
    <source>
        <dbReference type="SAM" id="Phobius"/>
    </source>
</evidence>
<dbReference type="EMBL" id="JAWRVE010000239">
    <property type="protein sequence ID" value="KAL1847549.1"/>
    <property type="molecule type" value="Genomic_DNA"/>
</dbReference>
<feature type="transmembrane region" description="Helical" evidence="1">
    <location>
        <begin position="114"/>
        <end position="144"/>
    </location>
</feature>
<comment type="caution">
    <text evidence="2">The sequence shown here is derived from an EMBL/GenBank/DDBJ whole genome shotgun (WGS) entry which is preliminary data.</text>
</comment>
<gene>
    <name evidence="2" type="ORF">Daus18300_013918</name>
</gene>
<sequence>MSLLAATTTQTASEMSFQQESELIGKHALELSPALQLSNAAVRSALLDLVDQFSRLYDALLTHLMFGGSVATLQTYLVAKDLTTKSASVLGETVWSAWNSNQGRRLRKKLEFEFFVLILGCGNSLCLAVFWPGWFVIGLVYLAWTTLRFLAG</sequence>
<protein>
    <submittedName>
        <fullName evidence="2">Uncharacterized protein</fullName>
    </submittedName>
</protein>
<evidence type="ECO:0000313" key="2">
    <source>
        <dbReference type="EMBL" id="KAL1847549.1"/>
    </source>
</evidence>
<keyword evidence="3" id="KW-1185">Reference proteome</keyword>
<accession>A0ABR3VXL0</accession>
<keyword evidence="1" id="KW-0812">Transmembrane</keyword>
<organism evidence="2 3">
    <name type="scientific">Diaporthe australafricana</name>
    <dbReference type="NCBI Taxonomy" id="127596"/>
    <lineage>
        <taxon>Eukaryota</taxon>
        <taxon>Fungi</taxon>
        <taxon>Dikarya</taxon>
        <taxon>Ascomycota</taxon>
        <taxon>Pezizomycotina</taxon>
        <taxon>Sordariomycetes</taxon>
        <taxon>Sordariomycetidae</taxon>
        <taxon>Diaporthales</taxon>
        <taxon>Diaporthaceae</taxon>
        <taxon>Diaporthe</taxon>
    </lineage>
</organism>
<proteinExistence type="predicted"/>
<dbReference type="Proteomes" id="UP001583177">
    <property type="component" value="Unassembled WGS sequence"/>
</dbReference>
<keyword evidence="1" id="KW-0472">Membrane</keyword>
<name>A0ABR3VXL0_9PEZI</name>
<evidence type="ECO:0000313" key="3">
    <source>
        <dbReference type="Proteomes" id="UP001583177"/>
    </source>
</evidence>